<dbReference type="AlphaFoldDB" id="A0A1S7P1L5"/>
<organism evidence="1 2">
    <name type="scientific">Agrobacterium tumefaciens str. Kerr 14</name>
    <dbReference type="NCBI Taxonomy" id="1183424"/>
    <lineage>
        <taxon>Bacteria</taxon>
        <taxon>Pseudomonadati</taxon>
        <taxon>Pseudomonadota</taxon>
        <taxon>Alphaproteobacteria</taxon>
        <taxon>Hyphomicrobiales</taxon>
        <taxon>Rhizobiaceae</taxon>
        <taxon>Rhizobium/Agrobacterium group</taxon>
        <taxon>Agrobacterium</taxon>
        <taxon>Agrobacterium tumefaciens complex</taxon>
    </lineage>
</organism>
<dbReference type="EMBL" id="FBWC01000007">
    <property type="protein sequence ID" value="CUX14632.1"/>
    <property type="molecule type" value="Genomic_DNA"/>
</dbReference>
<sequence length="58" mass="6486">MKQGITILPFRSSRFKRPSTRISSTFAECFLYKIKFGSLVGGTVILVVVQINPHSRDG</sequence>
<reference evidence="1 2" key="1">
    <citation type="submission" date="2016-01" db="EMBL/GenBank/DDBJ databases">
        <authorList>
            <person name="Oliw E.H."/>
        </authorList>
    </citation>
    <scope>NUCLEOTIDE SEQUENCE [LARGE SCALE GENOMIC DNA]</scope>
    <source>
        <strain evidence="1 2">Kerr 14</strain>
    </source>
</reference>
<protein>
    <submittedName>
        <fullName evidence="1">Uncharacterized protein</fullName>
    </submittedName>
</protein>
<proteinExistence type="predicted"/>
<accession>A0A1S7P1L5</accession>
<evidence type="ECO:0000313" key="2">
    <source>
        <dbReference type="Proteomes" id="UP000191897"/>
    </source>
</evidence>
<evidence type="ECO:0000313" key="1">
    <source>
        <dbReference type="EMBL" id="CUX14632.1"/>
    </source>
</evidence>
<dbReference type="Proteomes" id="UP000191897">
    <property type="component" value="Unassembled WGS sequence"/>
</dbReference>
<name>A0A1S7P1L5_AGRTU</name>
<gene>
    <name evidence="1" type="ORF">AGR4C_Cc150094</name>
</gene>